<accession>A0AAP2CN06</accession>
<reference evidence="4 5" key="1">
    <citation type="submission" date="2021-05" db="EMBL/GenBank/DDBJ databases">
        <authorList>
            <person name="Zhang Z.D."/>
            <person name="Osman G."/>
        </authorList>
    </citation>
    <scope>NUCLEOTIDE SEQUENCE [LARGE SCALE GENOMIC DNA]</scope>
    <source>
        <strain evidence="4 5">KCTC 32217</strain>
    </source>
</reference>
<proteinExistence type="inferred from homology"/>
<sequence length="155" mass="17580">MKIIRQLLRICPLLLTLLFSQTLMAQETYDQKLAEQYKADDYGMKTYVMAFLKRGDQVEKYSTEERAEIQKGHMENINQLAAEGKLILAGPFIDGDELRGIFLFNVATLVEAEELTSRDPAIKAGVLKMDLVQWYGSAALMAIPELSKKVQKKSF</sequence>
<dbReference type="EMBL" id="JAHCMY010000006">
    <property type="protein sequence ID" value="MBS9524772.1"/>
    <property type="molecule type" value="Genomic_DNA"/>
</dbReference>
<dbReference type="SUPFAM" id="SSF54909">
    <property type="entry name" value="Dimeric alpha+beta barrel"/>
    <property type="match status" value="1"/>
</dbReference>
<dbReference type="Gene3D" id="3.30.70.1060">
    <property type="entry name" value="Dimeric alpha+beta barrel"/>
    <property type="match status" value="1"/>
</dbReference>
<evidence type="ECO:0000313" key="4">
    <source>
        <dbReference type="EMBL" id="MBS9524772.1"/>
    </source>
</evidence>
<feature type="signal peptide" evidence="2">
    <location>
        <begin position="1"/>
        <end position="25"/>
    </location>
</feature>
<protein>
    <recommendedName>
        <fullName evidence="3">YCII-related domain-containing protein</fullName>
    </recommendedName>
</protein>
<name>A0AAP2CN06_9BACT</name>
<dbReference type="InterPro" id="IPR005545">
    <property type="entry name" value="YCII"/>
</dbReference>
<dbReference type="InterPro" id="IPR011008">
    <property type="entry name" value="Dimeric_a/b-barrel"/>
</dbReference>
<dbReference type="Pfam" id="PF03795">
    <property type="entry name" value="YCII"/>
    <property type="match status" value="1"/>
</dbReference>
<dbReference type="AlphaFoldDB" id="A0AAP2CN06"/>
<feature type="chain" id="PRO_5042827686" description="YCII-related domain-containing protein" evidence="2">
    <location>
        <begin position="26"/>
        <end position="155"/>
    </location>
</feature>
<organism evidence="4 5">
    <name type="scientific">Litoribacter ruber</name>
    <dbReference type="NCBI Taxonomy" id="702568"/>
    <lineage>
        <taxon>Bacteria</taxon>
        <taxon>Pseudomonadati</taxon>
        <taxon>Bacteroidota</taxon>
        <taxon>Cytophagia</taxon>
        <taxon>Cytophagales</taxon>
        <taxon>Cyclobacteriaceae</taxon>
        <taxon>Litoribacter</taxon>
    </lineage>
</organism>
<evidence type="ECO:0000259" key="3">
    <source>
        <dbReference type="Pfam" id="PF03795"/>
    </source>
</evidence>
<feature type="domain" description="YCII-related" evidence="3">
    <location>
        <begin position="59"/>
        <end position="127"/>
    </location>
</feature>
<comment type="caution">
    <text evidence="4">The sequence shown here is derived from an EMBL/GenBank/DDBJ whole genome shotgun (WGS) entry which is preliminary data.</text>
</comment>
<comment type="similarity">
    <text evidence="1">Belongs to the YciI family.</text>
</comment>
<dbReference type="RefSeq" id="WP_213945631.1">
    <property type="nucleotide sequence ID" value="NZ_JAHBGI010000012.1"/>
</dbReference>
<evidence type="ECO:0000313" key="5">
    <source>
        <dbReference type="Proteomes" id="UP001319104"/>
    </source>
</evidence>
<dbReference type="Proteomes" id="UP001319104">
    <property type="component" value="Unassembled WGS sequence"/>
</dbReference>
<gene>
    <name evidence="4" type="ORF">KI659_12200</name>
</gene>
<evidence type="ECO:0000256" key="1">
    <source>
        <dbReference type="ARBA" id="ARBA00007689"/>
    </source>
</evidence>
<keyword evidence="5" id="KW-1185">Reference proteome</keyword>
<keyword evidence="2" id="KW-0732">Signal</keyword>
<evidence type="ECO:0000256" key="2">
    <source>
        <dbReference type="SAM" id="SignalP"/>
    </source>
</evidence>